<dbReference type="InterPro" id="IPR043128">
    <property type="entry name" value="Rev_trsase/Diguanyl_cyclase"/>
</dbReference>
<gene>
    <name evidence="1" type="ORF">MTR67_030752</name>
</gene>
<evidence type="ECO:0000313" key="1">
    <source>
        <dbReference type="EMBL" id="WMV37367.1"/>
    </source>
</evidence>
<keyword evidence="2" id="KW-1185">Reference proteome</keyword>
<dbReference type="SUPFAM" id="SSF56672">
    <property type="entry name" value="DNA/RNA polymerases"/>
    <property type="match status" value="1"/>
</dbReference>
<protein>
    <submittedName>
        <fullName evidence="1">Uncharacterized protein</fullName>
    </submittedName>
</protein>
<dbReference type="InterPro" id="IPR043502">
    <property type="entry name" value="DNA/RNA_pol_sf"/>
</dbReference>
<dbReference type="EMBL" id="CP133618">
    <property type="protein sequence ID" value="WMV37367.1"/>
    <property type="molecule type" value="Genomic_DNA"/>
</dbReference>
<name>A0AAF0ZDV6_SOLVR</name>
<sequence length="149" mass="16766">MISKGCIYHLVQVRDTDTEDPTLSDDTLIYSRSEDGHVHHLRIVLQILKDRQLHVKFDNNKANVVSNALSRLSMSSVAHFEDCKKTLFCYVHRLARLGICLVDSEDGGIIVQNGSKSSLISDVKAKQYLDPTMVKLKKEVSKKLIKASI</sequence>
<dbReference type="Gene3D" id="3.30.70.270">
    <property type="match status" value="1"/>
</dbReference>
<accession>A0AAF0ZDV6</accession>
<organism evidence="1 2">
    <name type="scientific">Solanum verrucosum</name>
    <dbReference type="NCBI Taxonomy" id="315347"/>
    <lineage>
        <taxon>Eukaryota</taxon>
        <taxon>Viridiplantae</taxon>
        <taxon>Streptophyta</taxon>
        <taxon>Embryophyta</taxon>
        <taxon>Tracheophyta</taxon>
        <taxon>Spermatophyta</taxon>
        <taxon>Magnoliopsida</taxon>
        <taxon>eudicotyledons</taxon>
        <taxon>Gunneridae</taxon>
        <taxon>Pentapetalae</taxon>
        <taxon>asterids</taxon>
        <taxon>lamiids</taxon>
        <taxon>Solanales</taxon>
        <taxon>Solanaceae</taxon>
        <taxon>Solanoideae</taxon>
        <taxon>Solaneae</taxon>
        <taxon>Solanum</taxon>
    </lineage>
</organism>
<evidence type="ECO:0000313" key="2">
    <source>
        <dbReference type="Proteomes" id="UP001234989"/>
    </source>
</evidence>
<proteinExistence type="predicted"/>
<reference evidence="1" key="1">
    <citation type="submission" date="2023-08" db="EMBL/GenBank/DDBJ databases">
        <title>A de novo genome assembly of Solanum verrucosum Schlechtendal, a Mexican diploid species geographically isolated from the other diploid A-genome species in potato relatives.</title>
        <authorList>
            <person name="Hosaka K."/>
        </authorList>
    </citation>
    <scope>NUCLEOTIDE SEQUENCE</scope>
    <source>
        <tissue evidence="1">Young leaves</tissue>
    </source>
</reference>
<dbReference type="AlphaFoldDB" id="A0AAF0ZDV6"/>
<dbReference type="Proteomes" id="UP001234989">
    <property type="component" value="Chromosome 7"/>
</dbReference>